<keyword evidence="5 7" id="KW-1133">Transmembrane helix</keyword>
<reference evidence="8 9" key="1">
    <citation type="submission" date="2018-08" db="EMBL/GenBank/DDBJ databases">
        <title>Chitinophaga sp. K20C18050901, a novel bacterium isolated from forest soil.</title>
        <authorList>
            <person name="Wang C."/>
        </authorList>
    </citation>
    <scope>NUCLEOTIDE SEQUENCE [LARGE SCALE GENOMIC DNA]</scope>
    <source>
        <strain evidence="8 9">K20C18050901</strain>
    </source>
</reference>
<dbReference type="InterPro" id="IPR032808">
    <property type="entry name" value="DoxX"/>
</dbReference>
<dbReference type="AlphaFoldDB" id="A0A3E1NTI7"/>
<comment type="subcellular location">
    <subcellularLocation>
        <location evidence="1">Cell membrane</location>
        <topology evidence="1">Multi-pass membrane protein</topology>
    </subcellularLocation>
</comment>
<comment type="caution">
    <text evidence="8">The sequence shown here is derived from an EMBL/GenBank/DDBJ whole genome shotgun (WGS) entry which is preliminary data.</text>
</comment>
<keyword evidence="9" id="KW-1185">Reference proteome</keyword>
<dbReference type="Proteomes" id="UP000261174">
    <property type="component" value="Unassembled WGS sequence"/>
</dbReference>
<evidence type="ECO:0000313" key="9">
    <source>
        <dbReference type="Proteomes" id="UP000261174"/>
    </source>
</evidence>
<evidence type="ECO:0000256" key="7">
    <source>
        <dbReference type="SAM" id="Phobius"/>
    </source>
</evidence>
<accession>A0A3E1NTI7</accession>
<evidence type="ECO:0000256" key="5">
    <source>
        <dbReference type="ARBA" id="ARBA00022989"/>
    </source>
</evidence>
<keyword evidence="3" id="KW-1003">Cell membrane</keyword>
<name>A0A3E1NTI7_9BACT</name>
<keyword evidence="4 7" id="KW-0812">Transmembrane</keyword>
<proteinExistence type="inferred from homology"/>
<evidence type="ECO:0000256" key="2">
    <source>
        <dbReference type="ARBA" id="ARBA00006679"/>
    </source>
</evidence>
<dbReference type="PANTHER" id="PTHR33452">
    <property type="entry name" value="OXIDOREDUCTASE CATD-RELATED"/>
    <property type="match status" value="1"/>
</dbReference>
<feature type="transmembrane region" description="Helical" evidence="7">
    <location>
        <begin position="136"/>
        <end position="156"/>
    </location>
</feature>
<comment type="similarity">
    <text evidence="2">Belongs to the DoxX family.</text>
</comment>
<gene>
    <name evidence="8" type="ORF">DXN04_29420</name>
</gene>
<dbReference type="InterPro" id="IPR051907">
    <property type="entry name" value="DoxX-like_oxidoreductase"/>
</dbReference>
<dbReference type="EMBL" id="QTJV01000015">
    <property type="protein sequence ID" value="RFM31251.1"/>
    <property type="molecule type" value="Genomic_DNA"/>
</dbReference>
<dbReference type="Pfam" id="PF07681">
    <property type="entry name" value="DoxX"/>
    <property type="match status" value="1"/>
</dbReference>
<evidence type="ECO:0000256" key="4">
    <source>
        <dbReference type="ARBA" id="ARBA00022692"/>
    </source>
</evidence>
<feature type="transmembrane region" description="Helical" evidence="7">
    <location>
        <begin position="98"/>
        <end position="124"/>
    </location>
</feature>
<protein>
    <submittedName>
        <fullName evidence="8">DoxX family protein</fullName>
    </submittedName>
</protein>
<keyword evidence="6 7" id="KW-0472">Membrane</keyword>
<evidence type="ECO:0000256" key="6">
    <source>
        <dbReference type="ARBA" id="ARBA00023136"/>
    </source>
</evidence>
<organism evidence="8 9">
    <name type="scientific">Chitinophaga silvisoli</name>
    <dbReference type="NCBI Taxonomy" id="2291814"/>
    <lineage>
        <taxon>Bacteria</taxon>
        <taxon>Pseudomonadati</taxon>
        <taxon>Bacteroidota</taxon>
        <taxon>Chitinophagia</taxon>
        <taxon>Chitinophagales</taxon>
        <taxon>Chitinophagaceae</taxon>
        <taxon>Chitinophaga</taxon>
    </lineage>
</organism>
<dbReference type="PANTHER" id="PTHR33452:SF1">
    <property type="entry name" value="INNER MEMBRANE PROTEIN YPHA-RELATED"/>
    <property type="match status" value="1"/>
</dbReference>
<dbReference type="OrthoDB" id="9813193at2"/>
<sequence length="165" mass="18528">MYLLITTPHSGECWDVPVLHFKSSHMLRYILYSDLGSTLNNAAMLGFRVLLALELFRVHGMKKFRVENGQREHVPNPLGLPDKLNGLVATFADTVVPFLLMLGVATRLVILPTIGVTAIGYFVVHRKDSLEVRDVPYVYTLCLLFILLIGAGRFSIDSLLFLKLQ</sequence>
<evidence type="ECO:0000256" key="1">
    <source>
        <dbReference type="ARBA" id="ARBA00004651"/>
    </source>
</evidence>
<evidence type="ECO:0000256" key="3">
    <source>
        <dbReference type="ARBA" id="ARBA00022475"/>
    </source>
</evidence>
<dbReference type="GO" id="GO:0005886">
    <property type="term" value="C:plasma membrane"/>
    <property type="evidence" value="ECO:0007669"/>
    <property type="project" value="UniProtKB-SubCell"/>
</dbReference>
<evidence type="ECO:0000313" key="8">
    <source>
        <dbReference type="EMBL" id="RFM31251.1"/>
    </source>
</evidence>